<sequence length="405" mass="45802">MAAAAVLAQPSYYPAANERIRIDRLDHEPHFPRVDGVPAGFPSRLHSSLVWDAKEMSERNDWIIHLTDEDTLAIELALRAFQNSGSHVSQISKENFPLPEGLATLLDDVSEQCYSGRGFCVLRGLDPSRFTEEEHGVIYGGISVHVAPERGFQDFEKEQVLCHVKNSAPYLKKETIVSPGFTDGAMAFHTDLGDILSLYVVDTSAYGGRSLIASSWKVYNDLAVEKPEVLHTLAENWTFDTYRDKEKYPPFTRPLLHCADGKVIFQCSRRPFTGFGPLKRDPNLPPITGRQIDALDSIHYYAARNAIALDIQRGDIIYLNNMSILHGRESYEKPANENDTSAHDRHLLKFFLRDPKRAWKIPPALEKLWHSVYGPNRPDGSREEVWVLVKENGSPDRCRFMTPAE</sequence>
<dbReference type="GO" id="GO:0016491">
    <property type="term" value="F:oxidoreductase activity"/>
    <property type="evidence" value="ECO:0007669"/>
    <property type="project" value="UniProtKB-KW"/>
</dbReference>
<dbReference type="InterPro" id="IPR050411">
    <property type="entry name" value="AlphaKG_dependent_hydroxylases"/>
</dbReference>
<evidence type="ECO:0000313" key="4">
    <source>
        <dbReference type="Proteomes" id="UP000250140"/>
    </source>
</evidence>
<feature type="domain" description="TauD/TfdA-like" evidence="2">
    <location>
        <begin position="91"/>
        <end position="336"/>
    </location>
</feature>
<dbReference type="EMBL" id="KV748742">
    <property type="protein sequence ID" value="OCL13299.1"/>
    <property type="molecule type" value="Genomic_DNA"/>
</dbReference>
<keyword evidence="4" id="KW-1185">Reference proteome</keyword>
<dbReference type="InterPro" id="IPR003819">
    <property type="entry name" value="TauD/TfdA-like"/>
</dbReference>
<organism evidence="3 4">
    <name type="scientific">Glonium stellatum</name>
    <dbReference type="NCBI Taxonomy" id="574774"/>
    <lineage>
        <taxon>Eukaryota</taxon>
        <taxon>Fungi</taxon>
        <taxon>Dikarya</taxon>
        <taxon>Ascomycota</taxon>
        <taxon>Pezizomycotina</taxon>
        <taxon>Dothideomycetes</taxon>
        <taxon>Pleosporomycetidae</taxon>
        <taxon>Gloniales</taxon>
        <taxon>Gloniaceae</taxon>
        <taxon>Glonium</taxon>
    </lineage>
</organism>
<evidence type="ECO:0000313" key="3">
    <source>
        <dbReference type="EMBL" id="OCL13299.1"/>
    </source>
</evidence>
<dbReference type="OrthoDB" id="272271at2759"/>
<dbReference type="InterPro" id="IPR042098">
    <property type="entry name" value="TauD-like_sf"/>
</dbReference>
<accession>A0A8E2FA89</accession>
<dbReference type="PANTHER" id="PTHR10696">
    <property type="entry name" value="GAMMA-BUTYROBETAINE HYDROXYLASE-RELATED"/>
    <property type="match status" value="1"/>
</dbReference>
<evidence type="ECO:0000259" key="2">
    <source>
        <dbReference type="Pfam" id="PF02668"/>
    </source>
</evidence>
<dbReference type="AlphaFoldDB" id="A0A8E2FA89"/>
<reference evidence="3 4" key="1">
    <citation type="journal article" date="2016" name="Nat. Commun.">
        <title>Ectomycorrhizal ecology is imprinted in the genome of the dominant symbiotic fungus Cenococcum geophilum.</title>
        <authorList>
            <consortium name="DOE Joint Genome Institute"/>
            <person name="Peter M."/>
            <person name="Kohler A."/>
            <person name="Ohm R.A."/>
            <person name="Kuo A."/>
            <person name="Krutzmann J."/>
            <person name="Morin E."/>
            <person name="Arend M."/>
            <person name="Barry K.W."/>
            <person name="Binder M."/>
            <person name="Choi C."/>
            <person name="Clum A."/>
            <person name="Copeland A."/>
            <person name="Grisel N."/>
            <person name="Haridas S."/>
            <person name="Kipfer T."/>
            <person name="LaButti K."/>
            <person name="Lindquist E."/>
            <person name="Lipzen A."/>
            <person name="Maire R."/>
            <person name="Meier B."/>
            <person name="Mihaltcheva S."/>
            <person name="Molinier V."/>
            <person name="Murat C."/>
            <person name="Poggeler S."/>
            <person name="Quandt C.A."/>
            <person name="Sperisen C."/>
            <person name="Tritt A."/>
            <person name="Tisserant E."/>
            <person name="Crous P.W."/>
            <person name="Henrissat B."/>
            <person name="Nehls U."/>
            <person name="Egli S."/>
            <person name="Spatafora J.W."/>
            <person name="Grigoriev I.V."/>
            <person name="Martin F.M."/>
        </authorList>
    </citation>
    <scope>NUCLEOTIDE SEQUENCE [LARGE SCALE GENOMIC DNA]</scope>
    <source>
        <strain evidence="3 4">CBS 207.34</strain>
    </source>
</reference>
<dbReference type="Gene3D" id="3.60.130.10">
    <property type="entry name" value="Clavaminate synthase-like"/>
    <property type="match status" value="1"/>
</dbReference>
<gene>
    <name evidence="3" type="ORF">AOQ84DRAFT_416020</name>
</gene>
<name>A0A8E2FA89_9PEZI</name>
<dbReference type="Proteomes" id="UP000250140">
    <property type="component" value="Unassembled WGS sequence"/>
</dbReference>
<dbReference type="SUPFAM" id="SSF51197">
    <property type="entry name" value="Clavaminate synthase-like"/>
    <property type="match status" value="1"/>
</dbReference>
<proteinExistence type="predicted"/>
<evidence type="ECO:0000256" key="1">
    <source>
        <dbReference type="ARBA" id="ARBA00023002"/>
    </source>
</evidence>
<keyword evidence="1" id="KW-0560">Oxidoreductase</keyword>
<protein>
    <submittedName>
        <fullName evidence="3">Clavaminate synthase-like protein</fullName>
    </submittedName>
</protein>
<dbReference type="Pfam" id="PF02668">
    <property type="entry name" value="TauD"/>
    <property type="match status" value="1"/>
</dbReference>
<dbReference type="PANTHER" id="PTHR10696:SF54">
    <property type="entry name" value="FAMILY OXIDOREDUCTASE, PUTATIVE (AFU_ORTHOLOGUE AFUA_4G13850)-RELATED"/>
    <property type="match status" value="1"/>
</dbReference>